<reference evidence="3 4" key="1">
    <citation type="submission" date="2022-08" db="EMBL/GenBank/DDBJ databases">
        <title>Reclassification of Massilia species as members of the genera Telluria, Duganella, Pseudoduganella, Mokoshia gen. nov. and Zemynaea gen. nov. using orthogonal and non-orthogonal genome-based approaches.</title>
        <authorList>
            <person name="Bowman J.P."/>
        </authorList>
    </citation>
    <scope>NUCLEOTIDE SEQUENCE [LARGE SCALE GENOMIC DNA]</scope>
    <source>
        <strain evidence="3 4">JCM 31606</strain>
    </source>
</reference>
<name>A0ABT2CWY6_9BURK</name>
<sequence>MKKTLLAALVIATASFGTTAMADTIGKTPQVLNLTDNAGFFGDVFGANNKGNTFADKFTFSVSGSSMMNMNAIVSSISPSADTGLDFTGLALYGVGTGGAADKLIASGTGNAAGPIDVWTLSTSNLAAGNYYLKVSGNVVGTTAASFGGATMMMAAPVPEPETYGMMLGGLGVLGFLARRRKQKQA</sequence>
<dbReference type="NCBIfam" id="NF038126">
    <property type="entry name" value="PEP_CTERM_FxDxF"/>
    <property type="match status" value="1"/>
</dbReference>
<accession>A0ABT2CWY6</accession>
<dbReference type="Proteomes" id="UP001204621">
    <property type="component" value="Unassembled WGS sequence"/>
</dbReference>
<keyword evidence="1" id="KW-0732">Signal</keyword>
<evidence type="ECO:0000256" key="1">
    <source>
        <dbReference type="SAM" id="SignalP"/>
    </source>
</evidence>
<evidence type="ECO:0000313" key="4">
    <source>
        <dbReference type="Proteomes" id="UP001204621"/>
    </source>
</evidence>
<comment type="caution">
    <text evidence="3">The sequence shown here is derived from an EMBL/GenBank/DDBJ whole genome shotgun (WGS) entry which is preliminary data.</text>
</comment>
<feature type="domain" description="Ice-binding protein C-terminal" evidence="2">
    <location>
        <begin position="157"/>
        <end position="181"/>
    </location>
</feature>
<gene>
    <name evidence="3" type="ORF">NX778_06495</name>
</gene>
<evidence type="ECO:0000259" key="2">
    <source>
        <dbReference type="Pfam" id="PF07589"/>
    </source>
</evidence>
<organism evidence="3 4">
    <name type="scientific">Massilia terrae</name>
    <dbReference type="NCBI Taxonomy" id="1811224"/>
    <lineage>
        <taxon>Bacteria</taxon>
        <taxon>Pseudomonadati</taxon>
        <taxon>Pseudomonadota</taxon>
        <taxon>Betaproteobacteria</taxon>
        <taxon>Burkholderiales</taxon>
        <taxon>Oxalobacteraceae</taxon>
        <taxon>Telluria group</taxon>
        <taxon>Massilia</taxon>
    </lineage>
</organism>
<proteinExistence type="predicted"/>
<feature type="chain" id="PRO_5045408517" evidence="1">
    <location>
        <begin position="23"/>
        <end position="186"/>
    </location>
</feature>
<keyword evidence="4" id="KW-1185">Reference proteome</keyword>
<dbReference type="NCBIfam" id="TIGR02595">
    <property type="entry name" value="PEP_CTERM"/>
    <property type="match status" value="1"/>
</dbReference>
<dbReference type="RefSeq" id="WP_258810854.1">
    <property type="nucleotide sequence ID" value="NZ_JANUGU010000001.1"/>
</dbReference>
<protein>
    <submittedName>
        <fullName evidence="3">FxDxF family PEP-CTERM protein</fullName>
    </submittedName>
</protein>
<evidence type="ECO:0000313" key="3">
    <source>
        <dbReference type="EMBL" id="MCS0657710.1"/>
    </source>
</evidence>
<feature type="signal peptide" evidence="1">
    <location>
        <begin position="1"/>
        <end position="22"/>
    </location>
</feature>
<dbReference type="Pfam" id="PF07589">
    <property type="entry name" value="PEP-CTERM"/>
    <property type="match status" value="1"/>
</dbReference>
<dbReference type="InterPro" id="IPR013424">
    <property type="entry name" value="Ice-binding_C"/>
</dbReference>
<dbReference type="EMBL" id="JANUGU010000001">
    <property type="protein sequence ID" value="MCS0657710.1"/>
    <property type="molecule type" value="Genomic_DNA"/>
</dbReference>